<protein>
    <recommendedName>
        <fullName evidence="3">DUF6677 domain-containing protein</fullName>
    </recommendedName>
</protein>
<evidence type="ECO:0000256" key="1">
    <source>
        <dbReference type="SAM" id="MobiDB-lite"/>
    </source>
</evidence>
<name>A0A6C2YKR0_9BACT</name>
<sequence>MSPSPMGPPPPPSVPNDTLSQAIATHVEAASSTPPVLSTTPGSTPATATAPVFDPVAGLLSYLIPGLGQIAQGRVSKGLLFFGCLWTLFFYGQALGQWANVYIPDTVAPNKAGSNLDRLMTDVYNRPHFLGQFWIGIAAWPAIYQYYEYDDNADAHPTLGTFQRAPRQTEINNMQRDANKRWDLGWVYTVIAGVLNILVIYDACAGPAVRPGTARKTTAAPDSTPTIKEQA</sequence>
<feature type="transmembrane region" description="Helical" evidence="2">
    <location>
        <begin position="79"/>
        <end position="99"/>
    </location>
</feature>
<gene>
    <name evidence="4" type="ORF">GMBLW1_19440</name>
</gene>
<evidence type="ECO:0000259" key="3">
    <source>
        <dbReference type="Pfam" id="PF20382"/>
    </source>
</evidence>
<keyword evidence="2" id="KW-0472">Membrane</keyword>
<dbReference type="AlphaFoldDB" id="A0A6C2YKR0"/>
<dbReference type="RefSeq" id="WP_162657235.1">
    <property type="nucleotide sequence ID" value="NZ_LR593887.1"/>
</dbReference>
<keyword evidence="2" id="KW-0812">Transmembrane</keyword>
<organism evidence="4">
    <name type="scientific">Tuwongella immobilis</name>
    <dbReference type="NCBI Taxonomy" id="692036"/>
    <lineage>
        <taxon>Bacteria</taxon>
        <taxon>Pseudomonadati</taxon>
        <taxon>Planctomycetota</taxon>
        <taxon>Planctomycetia</taxon>
        <taxon>Gemmatales</taxon>
        <taxon>Gemmataceae</taxon>
        <taxon>Tuwongella</taxon>
    </lineage>
</organism>
<dbReference type="EMBL" id="LR586016">
    <property type="protein sequence ID" value="VIP02016.1"/>
    <property type="molecule type" value="Genomic_DNA"/>
</dbReference>
<feature type="domain" description="DUF6677" evidence="3">
    <location>
        <begin position="57"/>
        <end position="209"/>
    </location>
</feature>
<dbReference type="Pfam" id="PF20382">
    <property type="entry name" value="DUF6677"/>
    <property type="match status" value="1"/>
</dbReference>
<keyword evidence="5" id="KW-1185">Reference proteome</keyword>
<dbReference type="KEGG" id="tim:GMBLW1_19440"/>
<evidence type="ECO:0000313" key="4">
    <source>
        <dbReference type="EMBL" id="VIP02016.1"/>
    </source>
</evidence>
<accession>A0A6C2YKR0</accession>
<evidence type="ECO:0000313" key="5">
    <source>
        <dbReference type="Proteomes" id="UP000464378"/>
    </source>
</evidence>
<dbReference type="Proteomes" id="UP000464378">
    <property type="component" value="Chromosome"/>
</dbReference>
<evidence type="ECO:0000256" key="2">
    <source>
        <dbReference type="SAM" id="Phobius"/>
    </source>
</evidence>
<dbReference type="EMBL" id="LR593887">
    <property type="protein sequence ID" value="VTS00134.1"/>
    <property type="molecule type" value="Genomic_DNA"/>
</dbReference>
<feature type="compositionally biased region" description="Polar residues" evidence="1">
    <location>
        <begin position="220"/>
        <end position="231"/>
    </location>
</feature>
<keyword evidence="2" id="KW-1133">Transmembrane helix</keyword>
<proteinExistence type="predicted"/>
<dbReference type="InterPro" id="IPR046499">
    <property type="entry name" value="DUF6677"/>
</dbReference>
<feature type="transmembrane region" description="Helical" evidence="2">
    <location>
        <begin position="184"/>
        <end position="201"/>
    </location>
</feature>
<dbReference type="InParanoid" id="A0A6C2YKR0"/>
<feature type="region of interest" description="Disordered" evidence="1">
    <location>
        <begin position="212"/>
        <end position="231"/>
    </location>
</feature>
<reference evidence="4" key="1">
    <citation type="submission" date="2019-04" db="EMBL/GenBank/DDBJ databases">
        <authorList>
            <consortium name="Science for Life Laboratories"/>
        </authorList>
    </citation>
    <scope>NUCLEOTIDE SEQUENCE</scope>
    <source>
        <strain evidence="4">MBLW1</strain>
    </source>
</reference>